<dbReference type="EMBL" id="ADBJ01000018">
    <property type="protein sequence ID" value="EFA82605.1"/>
    <property type="molecule type" value="Genomic_DNA"/>
</dbReference>
<evidence type="ECO:0000313" key="2">
    <source>
        <dbReference type="Proteomes" id="UP000001396"/>
    </source>
</evidence>
<keyword evidence="2" id="KW-1185">Reference proteome</keyword>
<sequence>MTLDFHRQVFQSCFEKDGLVVMAKGLGLQHVILAFLKLYSDSDHLVLYLDPINDSLQESYVFYTEQLLAFGVNYQNLPTLINQEQSGTSN</sequence>
<dbReference type="GeneID" id="31359784"/>
<name>D3B762_HETP5</name>
<dbReference type="RefSeq" id="XP_020434722.1">
    <property type="nucleotide sequence ID" value="XM_020575202.1"/>
</dbReference>
<comment type="caution">
    <text evidence="1">The sequence shown here is derived from an EMBL/GenBank/DDBJ whole genome shotgun (WGS) entry which is preliminary data.</text>
</comment>
<evidence type="ECO:0000313" key="1">
    <source>
        <dbReference type="EMBL" id="EFA82605.1"/>
    </source>
</evidence>
<reference evidence="1 2" key="1">
    <citation type="journal article" date="2011" name="Genome Res.">
        <title>Phylogeny-wide analysis of social amoeba genomes highlights ancient origins for complex intercellular communication.</title>
        <authorList>
            <person name="Heidel A.J."/>
            <person name="Lawal H.M."/>
            <person name="Felder M."/>
            <person name="Schilde C."/>
            <person name="Helps N.R."/>
            <person name="Tunggal B."/>
            <person name="Rivero F."/>
            <person name="John U."/>
            <person name="Schleicher M."/>
            <person name="Eichinger L."/>
            <person name="Platzer M."/>
            <person name="Noegel A.A."/>
            <person name="Schaap P."/>
            <person name="Gloeckner G."/>
        </authorList>
    </citation>
    <scope>NUCLEOTIDE SEQUENCE [LARGE SCALE GENOMIC DNA]</scope>
    <source>
        <strain evidence="2">ATCC 26659 / Pp 5 / PN500</strain>
    </source>
</reference>
<dbReference type="AlphaFoldDB" id="D3B762"/>
<dbReference type="STRING" id="670386.D3B762"/>
<accession>D3B762</accession>
<proteinExistence type="predicted"/>
<protein>
    <submittedName>
        <fullName evidence="1">Uncharacterized protein</fullName>
    </submittedName>
</protein>
<organism evidence="1 2">
    <name type="scientific">Heterostelium pallidum (strain ATCC 26659 / Pp 5 / PN500)</name>
    <name type="common">Cellular slime mold</name>
    <name type="synonym">Polysphondylium pallidum</name>
    <dbReference type="NCBI Taxonomy" id="670386"/>
    <lineage>
        <taxon>Eukaryota</taxon>
        <taxon>Amoebozoa</taxon>
        <taxon>Evosea</taxon>
        <taxon>Eumycetozoa</taxon>
        <taxon>Dictyostelia</taxon>
        <taxon>Acytosteliales</taxon>
        <taxon>Acytosteliaceae</taxon>
        <taxon>Heterostelium</taxon>
    </lineage>
</organism>
<dbReference type="InParanoid" id="D3B762"/>
<gene>
    <name evidence="1" type="ORF">PPL_04297</name>
</gene>
<dbReference type="Proteomes" id="UP000001396">
    <property type="component" value="Unassembled WGS sequence"/>
</dbReference>